<dbReference type="Proteomes" id="UP000239430">
    <property type="component" value="Unassembled WGS sequence"/>
</dbReference>
<proteinExistence type="predicted"/>
<dbReference type="AlphaFoldDB" id="A0A9X7P5Z5"/>
<organism evidence="1 2">
    <name type="scientific">Neomoorella stamsii</name>
    <dbReference type="NCBI Taxonomy" id="1266720"/>
    <lineage>
        <taxon>Bacteria</taxon>
        <taxon>Bacillati</taxon>
        <taxon>Bacillota</taxon>
        <taxon>Clostridia</taxon>
        <taxon>Neomoorellales</taxon>
        <taxon>Neomoorellaceae</taxon>
        <taxon>Neomoorella</taxon>
    </lineage>
</organism>
<evidence type="ECO:0000313" key="2">
    <source>
        <dbReference type="Proteomes" id="UP000239430"/>
    </source>
</evidence>
<gene>
    <name evidence="1" type="ORF">MOST_21250</name>
</gene>
<comment type="caution">
    <text evidence="1">The sequence shown here is derived from an EMBL/GenBank/DDBJ whole genome shotgun (WGS) entry which is preliminary data.</text>
</comment>
<dbReference type="InterPro" id="IPR022148">
    <property type="entry name" value="CopG_antitoxin"/>
</dbReference>
<protein>
    <submittedName>
        <fullName evidence="1">Uncharacterized protein</fullName>
    </submittedName>
</protein>
<dbReference type="EMBL" id="PVXL01000046">
    <property type="protein sequence ID" value="PRR72414.1"/>
    <property type="molecule type" value="Genomic_DNA"/>
</dbReference>
<keyword evidence="2" id="KW-1185">Reference proteome</keyword>
<reference evidence="1 2" key="1">
    <citation type="submission" date="2018-03" db="EMBL/GenBank/DDBJ databases">
        <title>Genome sequence of Moorella stamsii DSM 26217.</title>
        <authorList>
            <person name="Poehlein A."/>
            <person name="Daniel R."/>
        </authorList>
    </citation>
    <scope>NUCLEOTIDE SEQUENCE [LARGE SCALE GENOMIC DNA]</scope>
    <source>
        <strain evidence="2">DSM 26217</strain>
    </source>
</reference>
<dbReference type="RefSeq" id="WP_054936589.1">
    <property type="nucleotide sequence ID" value="NZ_PVXL01000046.1"/>
</dbReference>
<evidence type="ECO:0000313" key="1">
    <source>
        <dbReference type="EMBL" id="PRR72414.1"/>
    </source>
</evidence>
<dbReference type="Pfam" id="PF12441">
    <property type="entry name" value="CopG_antitoxin"/>
    <property type="match status" value="1"/>
</dbReference>
<name>A0A9X7P5Z5_9FIRM</name>
<accession>A0A9X7P5Z5</accession>
<sequence length="86" mass="10104">MIRENKIPDFTTIKEARDFLEKNSLADFAESLEEAKEVRFTGRNNLVVTLNLEKEDLKRLRLLARKKGVKYADLITAWVKEHLRES</sequence>